<protein>
    <submittedName>
        <fullName evidence="2">IS66 family transposase ISPba3</fullName>
    </submittedName>
</protein>
<dbReference type="AlphaFoldDB" id="A0A645EL91"/>
<feature type="domain" description="Transposase IS66 central" evidence="1">
    <location>
        <begin position="3"/>
        <end position="109"/>
    </location>
</feature>
<gene>
    <name evidence="2" type="ORF">SDC9_149313</name>
</gene>
<dbReference type="InterPro" id="IPR052344">
    <property type="entry name" value="Transposase-related"/>
</dbReference>
<evidence type="ECO:0000313" key="2">
    <source>
        <dbReference type="EMBL" id="MPN02100.1"/>
    </source>
</evidence>
<dbReference type="Pfam" id="PF03050">
    <property type="entry name" value="DDE_Tnp_IS66"/>
    <property type="match status" value="1"/>
</dbReference>
<organism evidence="2">
    <name type="scientific">bioreactor metagenome</name>
    <dbReference type="NCBI Taxonomy" id="1076179"/>
    <lineage>
        <taxon>unclassified sequences</taxon>
        <taxon>metagenomes</taxon>
        <taxon>ecological metagenomes</taxon>
    </lineage>
</organism>
<sequence length="164" mass="19093">MNIQLLYEVERQIKDQALSFEDTAKLRTRLAYPILARFEKWLVAEHAKVIKGSPIEKAIMYTYMRFNKLSRYHLDGAYNIDNNGIENAVRPVAVGRKNYLFCQNDDTAESTAIIYSFMGCCKAAGVDFRTWMIYFLDHVHDYDEDYTMDIADLLPDKLKMKGLL</sequence>
<proteinExistence type="predicted"/>
<dbReference type="PANTHER" id="PTHR33678">
    <property type="entry name" value="BLL1576 PROTEIN"/>
    <property type="match status" value="1"/>
</dbReference>
<dbReference type="EMBL" id="VSSQ01048063">
    <property type="protein sequence ID" value="MPN02100.1"/>
    <property type="molecule type" value="Genomic_DNA"/>
</dbReference>
<dbReference type="PANTHER" id="PTHR33678:SF1">
    <property type="entry name" value="BLL1576 PROTEIN"/>
    <property type="match status" value="1"/>
</dbReference>
<evidence type="ECO:0000259" key="1">
    <source>
        <dbReference type="Pfam" id="PF03050"/>
    </source>
</evidence>
<name>A0A645EL91_9ZZZZ</name>
<dbReference type="InterPro" id="IPR004291">
    <property type="entry name" value="Transposase_IS66_central"/>
</dbReference>
<reference evidence="2" key="1">
    <citation type="submission" date="2019-08" db="EMBL/GenBank/DDBJ databases">
        <authorList>
            <person name="Kucharzyk K."/>
            <person name="Murdoch R.W."/>
            <person name="Higgins S."/>
            <person name="Loffler F."/>
        </authorList>
    </citation>
    <scope>NUCLEOTIDE SEQUENCE</scope>
</reference>
<comment type="caution">
    <text evidence="2">The sequence shown here is derived from an EMBL/GenBank/DDBJ whole genome shotgun (WGS) entry which is preliminary data.</text>
</comment>
<accession>A0A645EL91</accession>